<dbReference type="Pfam" id="PF01370">
    <property type="entry name" value="Epimerase"/>
    <property type="match status" value="1"/>
</dbReference>
<dbReference type="Gene3D" id="3.40.50.720">
    <property type="entry name" value="NAD(P)-binding Rossmann-like Domain"/>
    <property type="match status" value="1"/>
</dbReference>
<evidence type="ECO:0000256" key="4">
    <source>
        <dbReference type="ARBA" id="ARBA00022793"/>
    </source>
</evidence>
<keyword evidence="9" id="KW-0472">Membrane</keyword>
<keyword evidence="14" id="KW-0413">Isomerase</keyword>
<dbReference type="PANTHER" id="PTHR43078:SF6">
    <property type="entry name" value="UDP-GLUCURONIC ACID DECARBOXYLASE 1"/>
    <property type="match status" value="1"/>
</dbReference>
<evidence type="ECO:0000256" key="9">
    <source>
        <dbReference type="ARBA" id="ARBA00023136"/>
    </source>
</evidence>
<evidence type="ECO:0000256" key="3">
    <source>
        <dbReference type="ARBA" id="ARBA00022692"/>
    </source>
</evidence>
<gene>
    <name evidence="14" type="ORF">UV59_C0005G0024</name>
</gene>
<dbReference type="FunFam" id="3.40.50.720:FF:000065">
    <property type="entry name" value="UDP-glucuronic acid decarboxylase 1"/>
    <property type="match status" value="1"/>
</dbReference>
<proteinExistence type="predicted"/>
<dbReference type="GO" id="GO:0042732">
    <property type="term" value="P:D-xylose metabolic process"/>
    <property type="evidence" value="ECO:0007669"/>
    <property type="project" value="InterPro"/>
</dbReference>
<evidence type="ECO:0000256" key="1">
    <source>
        <dbReference type="ARBA" id="ARBA00001911"/>
    </source>
</evidence>
<evidence type="ECO:0000256" key="2">
    <source>
        <dbReference type="ARBA" id="ARBA00004323"/>
    </source>
</evidence>
<dbReference type="EMBL" id="LCFB01000005">
    <property type="protein sequence ID" value="KKS85773.1"/>
    <property type="molecule type" value="Genomic_DNA"/>
</dbReference>
<dbReference type="InterPro" id="IPR044516">
    <property type="entry name" value="UXS-like"/>
</dbReference>
<dbReference type="GO" id="GO:0070403">
    <property type="term" value="F:NAD+ binding"/>
    <property type="evidence" value="ECO:0007669"/>
    <property type="project" value="InterPro"/>
</dbReference>
<keyword evidence="3" id="KW-0812">Transmembrane</keyword>
<keyword evidence="10" id="KW-0325">Glycoprotein</keyword>
<dbReference type="UniPathway" id="UPA00796">
    <property type="reaction ID" value="UER00771"/>
</dbReference>
<dbReference type="Proteomes" id="UP000034543">
    <property type="component" value="Unassembled WGS sequence"/>
</dbReference>
<dbReference type="GO" id="GO:0048040">
    <property type="term" value="F:UDP-glucuronate decarboxylase activity"/>
    <property type="evidence" value="ECO:0007669"/>
    <property type="project" value="TreeGrafter"/>
</dbReference>
<dbReference type="STRING" id="1618436.UV59_C0005G0024"/>
<sequence length="323" mass="36228">MCILVTGGAGFIGANLCQRLLEQNHEVIAVDNLITSDGGNLNKLRSFPNFTFIKHDITNPLPHALTAYRLPLTAIYHLACPTGVPNLTKLAEEMLLTCSIGTRNILELARTHKAKFLVVSSSETYGNPLIFPQTENYTGNVDPTGIRSPYEEGKRFTESLVSIYVRKYKLDAKIVRVFNTYGPGMDRSETRVVPRFLRQALSNKPITIHGKGTQTRTFCYVDDLVNGLLIIMKKGKSGEVYNLGSDQQVTIRQLAELIINVTKSKSKIIKIKRLKHDHESRLPDLTKVKKLGWKLHTPLEDGLRKTSKSLNPSSFYIPNHVDQ</sequence>
<keyword evidence="8" id="KW-0333">Golgi apparatus</keyword>
<evidence type="ECO:0000313" key="15">
    <source>
        <dbReference type="Proteomes" id="UP000034543"/>
    </source>
</evidence>
<dbReference type="PATRIC" id="fig|1618436.3.peg.280"/>
<dbReference type="PANTHER" id="PTHR43078">
    <property type="entry name" value="UDP-GLUCURONIC ACID DECARBOXYLASE-RELATED"/>
    <property type="match status" value="1"/>
</dbReference>
<feature type="domain" description="NAD-dependent epimerase/dehydratase" evidence="13">
    <location>
        <begin position="3"/>
        <end position="244"/>
    </location>
</feature>
<evidence type="ECO:0000256" key="5">
    <source>
        <dbReference type="ARBA" id="ARBA00022968"/>
    </source>
</evidence>
<evidence type="ECO:0000256" key="10">
    <source>
        <dbReference type="ARBA" id="ARBA00023180"/>
    </source>
</evidence>
<protein>
    <submittedName>
        <fullName evidence="14">3-beta hydroxysteroid dehydrogenase/isomerase family protein</fullName>
    </submittedName>
</protein>
<dbReference type="GO" id="GO:0033320">
    <property type="term" value="P:UDP-D-xylose biosynthetic process"/>
    <property type="evidence" value="ECO:0007669"/>
    <property type="project" value="UniProtKB-UniPathway"/>
</dbReference>
<keyword evidence="11" id="KW-0456">Lyase</keyword>
<evidence type="ECO:0000256" key="6">
    <source>
        <dbReference type="ARBA" id="ARBA00022989"/>
    </source>
</evidence>
<dbReference type="GO" id="GO:0005737">
    <property type="term" value="C:cytoplasm"/>
    <property type="evidence" value="ECO:0007669"/>
    <property type="project" value="TreeGrafter"/>
</dbReference>
<keyword evidence="5" id="KW-0735">Signal-anchor</keyword>
<evidence type="ECO:0000256" key="7">
    <source>
        <dbReference type="ARBA" id="ARBA00023027"/>
    </source>
</evidence>
<dbReference type="SUPFAM" id="SSF51735">
    <property type="entry name" value="NAD(P)-binding Rossmann-fold domains"/>
    <property type="match status" value="1"/>
</dbReference>
<reference evidence="14 15" key="1">
    <citation type="journal article" date="2015" name="Nature">
        <title>rRNA introns, odd ribosomes, and small enigmatic genomes across a large radiation of phyla.</title>
        <authorList>
            <person name="Brown C.T."/>
            <person name="Hug L.A."/>
            <person name="Thomas B.C."/>
            <person name="Sharon I."/>
            <person name="Castelle C.J."/>
            <person name="Singh A."/>
            <person name="Wilkins M.J."/>
            <person name="Williams K.H."/>
            <person name="Banfield J.F."/>
        </authorList>
    </citation>
    <scope>NUCLEOTIDE SEQUENCE [LARGE SCALE GENOMIC DNA]</scope>
</reference>
<evidence type="ECO:0000259" key="13">
    <source>
        <dbReference type="Pfam" id="PF01370"/>
    </source>
</evidence>
<name>A0A0G1FFZ0_9BACT</name>
<evidence type="ECO:0000256" key="12">
    <source>
        <dbReference type="ARBA" id="ARBA00037859"/>
    </source>
</evidence>
<evidence type="ECO:0000256" key="11">
    <source>
        <dbReference type="ARBA" id="ARBA00023239"/>
    </source>
</evidence>
<keyword evidence="6" id="KW-1133">Transmembrane helix</keyword>
<dbReference type="InterPro" id="IPR036291">
    <property type="entry name" value="NAD(P)-bd_dom_sf"/>
</dbReference>
<dbReference type="GO" id="GO:0016853">
    <property type="term" value="F:isomerase activity"/>
    <property type="evidence" value="ECO:0007669"/>
    <property type="project" value="UniProtKB-KW"/>
</dbReference>
<dbReference type="AlphaFoldDB" id="A0A0G1FFZ0"/>
<comment type="caution">
    <text evidence="14">The sequence shown here is derived from an EMBL/GenBank/DDBJ whole genome shotgun (WGS) entry which is preliminary data.</text>
</comment>
<organism evidence="14 15">
    <name type="scientific">Candidatus Gottesmanbacteria bacterium GW2011_GWA1_43_11</name>
    <dbReference type="NCBI Taxonomy" id="1618436"/>
    <lineage>
        <taxon>Bacteria</taxon>
        <taxon>Candidatus Gottesmaniibacteriota</taxon>
    </lineage>
</organism>
<evidence type="ECO:0000256" key="8">
    <source>
        <dbReference type="ARBA" id="ARBA00023034"/>
    </source>
</evidence>
<comment type="cofactor">
    <cofactor evidence="1">
        <name>NAD(+)</name>
        <dbReference type="ChEBI" id="CHEBI:57540"/>
    </cofactor>
</comment>
<evidence type="ECO:0000313" key="14">
    <source>
        <dbReference type="EMBL" id="KKS85773.1"/>
    </source>
</evidence>
<keyword evidence="4" id="KW-0210">Decarboxylase</keyword>
<comment type="subcellular location">
    <subcellularLocation>
        <location evidence="2">Golgi apparatus membrane</location>
        <topology evidence="2">Single-pass type II membrane protein</topology>
    </subcellularLocation>
    <subcellularLocation>
        <location evidence="12">Golgi apparatus</location>
        <location evidence="12">Golgi stack membrane</location>
    </subcellularLocation>
</comment>
<keyword evidence="7" id="KW-0520">NAD</keyword>
<dbReference type="InterPro" id="IPR001509">
    <property type="entry name" value="Epimerase_deHydtase"/>
</dbReference>
<accession>A0A0G1FFZ0</accession>